<proteinExistence type="predicted"/>
<evidence type="ECO:0000256" key="5">
    <source>
        <dbReference type="SAM" id="Phobius"/>
    </source>
</evidence>
<evidence type="ECO:0008006" key="8">
    <source>
        <dbReference type="Google" id="ProtNLM"/>
    </source>
</evidence>
<dbReference type="PANTHER" id="PTHR36460">
    <property type="entry name" value="UPF0132 DOMAIN PROTEIN (AFU_ORTHOLOGUE AFUA_3G10255)"/>
    <property type="match status" value="1"/>
</dbReference>
<dbReference type="GO" id="GO:0016020">
    <property type="term" value="C:membrane"/>
    <property type="evidence" value="ECO:0007669"/>
    <property type="project" value="UniProtKB-SubCell"/>
</dbReference>
<feature type="transmembrane region" description="Helical" evidence="5">
    <location>
        <begin position="72"/>
        <end position="97"/>
    </location>
</feature>
<organism evidence="6 7">
    <name type="scientific">candidate division WWE3 bacterium</name>
    <dbReference type="NCBI Taxonomy" id="2053526"/>
    <lineage>
        <taxon>Bacteria</taxon>
        <taxon>Katanobacteria</taxon>
    </lineage>
</organism>
<evidence type="ECO:0000313" key="6">
    <source>
        <dbReference type="EMBL" id="RJR27132.1"/>
    </source>
</evidence>
<comment type="caution">
    <text evidence="6">The sequence shown here is derived from an EMBL/GenBank/DDBJ whole genome shotgun (WGS) entry which is preliminary data.</text>
</comment>
<dbReference type="Pfam" id="PF09685">
    <property type="entry name" value="MamF_MmsF"/>
    <property type="match status" value="1"/>
</dbReference>
<evidence type="ECO:0000313" key="7">
    <source>
        <dbReference type="Proteomes" id="UP000265540"/>
    </source>
</evidence>
<comment type="subcellular location">
    <subcellularLocation>
        <location evidence="1">Membrane</location>
        <topology evidence="1">Multi-pass membrane protein</topology>
    </subcellularLocation>
</comment>
<feature type="transmembrane region" description="Helical" evidence="5">
    <location>
        <begin position="46"/>
        <end position="65"/>
    </location>
</feature>
<sequence>MEEHDKKDETKSPLEYFEPNVAAALSYLVPPITGVVFFLMEKDNKYVKFHSFQSILFGVMGYALWKISQSLFIIYIGYIVEPVISIGTFLLWLFLIWKAYNNEEYELPYLGKIAKDQANKIR</sequence>
<gene>
    <name evidence="6" type="ORF">C4561_03135</name>
</gene>
<name>A0A3A4ZDB4_UNCKA</name>
<feature type="transmembrane region" description="Helical" evidence="5">
    <location>
        <begin position="21"/>
        <end position="40"/>
    </location>
</feature>
<accession>A0A3A4ZDB4</accession>
<keyword evidence="3 5" id="KW-1133">Transmembrane helix</keyword>
<evidence type="ECO:0000256" key="4">
    <source>
        <dbReference type="ARBA" id="ARBA00023136"/>
    </source>
</evidence>
<keyword evidence="2 5" id="KW-0812">Transmembrane</keyword>
<dbReference type="PANTHER" id="PTHR36460:SF1">
    <property type="entry name" value="UPF0132 DOMAIN PROTEIN (AFU_ORTHOLOGUE AFUA_3G10255)"/>
    <property type="match status" value="1"/>
</dbReference>
<dbReference type="InterPro" id="IPR019109">
    <property type="entry name" value="MamF_MmsF"/>
</dbReference>
<protein>
    <recommendedName>
        <fullName evidence="8">DUF4870 domain-containing protein</fullName>
    </recommendedName>
</protein>
<evidence type="ECO:0000256" key="1">
    <source>
        <dbReference type="ARBA" id="ARBA00004141"/>
    </source>
</evidence>
<keyword evidence="4 5" id="KW-0472">Membrane</keyword>
<dbReference type="Proteomes" id="UP000265540">
    <property type="component" value="Unassembled WGS sequence"/>
</dbReference>
<reference evidence="6 7" key="1">
    <citation type="journal article" date="2017" name="ISME J.">
        <title>Energy and carbon metabolisms in a deep terrestrial subsurface fluid microbial community.</title>
        <authorList>
            <person name="Momper L."/>
            <person name="Jungbluth S.P."/>
            <person name="Lee M.D."/>
            <person name="Amend J.P."/>
        </authorList>
    </citation>
    <scope>NUCLEOTIDE SEQUENCE [LARGE SCALE GENOMIC DNA]</scope>
    <source>
        <strain evidence="6">SURF_46</strain>
    </source>
</reference>
<dbReference type="EMBL" id="QZJF01000016">
    <property type="protein sequence ID" value="RJR27132.1"/>
    <property type="molecule type" value="Genomic_DNA"/>
</dbReference>
<evidence type="ECO:0000256" key="2">
    <source>
        <dbReference type="ARBA" id="ARBA00022692"/>
    </source>
</evidence>
<dbReference type="AlphaFoldDB" id="A0A3A4ZDB4"/>
<evidence type="ECO:0000256" key="3">
    <source>
        <dbReference type="ARBA" id="ARBA00022989"/>
    </source>
</evidence>